<dbReference type="GO" id="GO:0000272">
    <property type="term" value="P:polysaccharide catabolic process"/>
    <property type="evidence" value="ECO:0007669"/>
    <property type="project" value="InterPro"/>
</dbReference>
<dbReference type="RefSeq" id="WP_122188145.1">
    <property type="nucleotide sequence ID" value="NZ_RFFH01000004.1"/>
</dbReference>
<dbReference type="PANTHER" id="PTHR31308:SF3">
    <property type="entry name" value="ENDOGLYCOCERAMIDASE"/>
    <property type="match status" value="1"/>
</dbReference>
<reference evidence="6 7" key="1">
    <citation type="submission" date="2018-10" db="EMBL/GenBank/DDBJ databases">
        <title>Isolation from cow dung.</title>
        <authorList>
            <person name="Ling L."/>
        </authorList>
    </citation>
    <scope>NUCLEOTIDE SEQUENCE [LARGE SCALE GENOMIC DNA]</scope>
    <source>
        <strain evidence="6 7">NEAU-LL90</strain>
    </source>
</reference>
<evidence type="ECO:0000259" key="5">
    <source>
        <dbReference type="Pfam" id="PF00150"/>
    </source>
</evidence>
<accession>A0A3M2L7R5</accession>
<dbReference type="Pfam" id="PF00150">
    <property type="entry name" value="Cellulase"/>
    <property type="match status" value="1"/>
</dbReference>
<feature type="domain" description="Glycoside hydrolase family 5" evidence="5">
    <location>
        <begin position="52"/>
        <end position="375"/>
    </location>
</feature>
<organism evidence="6 7">
    <name type="scientific">Nocardia stercoris</name>
    <dbReference type="NCBI Taxonomy" id="2483361"/>
    <lineage>
        <taxon>Bacteria</taxon>
        <taxon>Bacillati</taxon>
        <taxon>Actinomycetota</taxon>
        <taxon>Actinomycetes</taxon>
        <taxon>Mycobacteriales</taxon>
        <taxon>Nocardiaceae</taxon>
        <taxon>Nocardia</taxon>
    </lineage>
</organism>
<comment type="caution">
    <text evidence="6">The sequence shown here is derived from an EMBL/GenBank/DDBJ whole genome shotgun (WGS) entry which is preliminary data.</text>
</comment>
<dbReference type="AlphaFoldDB" id="A0A3M2L7R5"/>
<evidence type="ECO:0000256" key="2">
    <source>
        <dbReference type="ARBA" id="ARBA00023295"/>
    </source>
</evidence>
<evidence type="ECO:0000313" key="7">
    <source>
        <dbReference type="Proteomes" id="UP000279275"/>
    </source>
</evidence>
<dbReference type="InterPro" id="IPR052066">
    <property type="entry name" value="Glycosphingolipid_Hydrolases"/>
</dbReference>
<sequence length="502" mass="53690">MRSTRKVAMFTAALAASTALVTAAPAAHADTPAPQITHSLHATHGNDARIVDDRGRTVLLRGVNVNGLGGYYQEWPDLPPNVALTEDDYAAISARGHNVVRMVLSWSRIEPQRGVFDPGYLDLIAQNVEWARRHDIYVILDMHQDAWGPAVNTPDGTWCPPFMQPSVGWDGAPAWATSLAGTMGTCRIGMREISLSVQSSFQRFYDNADGIQDEQIKAWQFVAARFADNPAIAGYDLLNEPNPGLLVGIDDYVLLGNYYKRVVPALRATETATRGGFHHIAFFEPGVISSFLPLPGPLPSFVDNDNAVYSPHLYNESGGLAPGTIEDGFDAAATAARNYGTTLLSGEYYPENLDQWHRYAAQEDSRRIGGTMWHWKGACGDPHAIQVRHTRPACATQGPAVAGWGTTTDPDTLAVISRPYARATPGTLTALGPDIPSGALTVAGQTTGGGATADLWVPQRCSSAQVTGQNVGVASVTPVPGGYRVTVPVPSAGDYRIAVTCG</sequence>
<evidence type="ECO:0000256" key="1">
    <source>
        <dbReference type="ARBA" id="ARBA00022801"/>
    </source>
</evidence>
<feature type="signal peptide" evidence="4">
    <location>
        <begin position="1"/>
        <end position="29"/>
    </location>
</feature>
<dbReference type="GO" id="GO:0004553">
    <property type="term" value="F:hydrolase activity, hydrolyzing O-glycosyl compounds"/>
    <property type="evidence" value="ECO:0007669"/>
    <property type="project" value="InterPro"/>
</dbReference>
<proteinExistence type="inferred from homology"/>
<keyword evidence="7" id="KW-1185">Reference proteome</keyword>
<name>A0A3M2L7R5_9NOCA</name>
<dbReference type="SUPFAM" id="SSF51445">
    <property type="entry name" value="(Trans)glycosidases"/>
    <property type="match status" value="1"/>
</dbReference>
<feature type="chain" id="PRO_5017936408" evidence="4">
    <location>
        <begin position="30"/>
        <end position="502"/>
    </location>
</feature>
<evidence type="ECO:0000313" key="6">
    <source>
        <dbReference type="EMBL" id="RMI32760.1"/>
    </source>
</evidence>
<dbReference type="Proteomes" id="UP000279275">
    <property type="component" value="Unassembled WGS sequence"/>
</dbReference>
<comment type="similarity">
    <text evidence="3">Belongs to the glycosyl hydrolase 5 (cellulase A) family.</text>
</comment>
<dbReference type="InterPro" id="IPR013780">
    <property type="entry name" value="Glyco_hydro_b"/>
</dbReference>
<keyword evidence="4" id="KW-0732">Signal</keyword>
<dbReference type="PANTHER" id="PTHR31308">
    <property type="match status" value="1"/>
</dbReference>
<dbReference type="Gene3D" id="2.60.40.1180">
    <property type="entry name" value="Golgi alpha-mannosidase II"/>
    <property type="match status" value="1"/>
</dbReference>
<dbReference type="EMBL" id="RFFH01000004">
    <property type="protein sequence ID" value="RMI32760.1"/>
    <property type="molecule type" value="Genomic_DNA"/>
</dbReference>
<evidence type="ECO:0000256" key="3">
    <source>
        <dbReference type="RuleBase" id="RU361153"/>
    </source>
</evidence>
<keyword evidence="2 3" id="KW-0326">Glycosidase</keyword>
<keyword evidence="1 3" id="KW-0378">Hydrolase</keyword>
<evidence type="ECO:0000256" key="4">
    <source>
        <dbReference type="SAM" id="SignalP"/>
    </source>
</evidence>
<dbReference type="InterPro" id="IPR017853">
    <property type="entry name" value="GH"/>
</dbReference>
<protein>
    <submittedName>
        <fullName evidence="6">Glycosidase</fullName>
    </submittedName>
</protein>
<gene>
    <name evidence="6" type="ORF">EBN03_12495</name>
</gene>
<dbReference type="InterPro" id="IPR001547">
    <property type="entry name" value="Glyco_hydro_5"/>
</dbReference>
<dbReference type="Gene3D" id="3.20.20.80">
    <property type="entry name" value="Glycosidases"/>
    <property type="match status" value="1"/>
</dbReference>
<dbReference type="OrthoDB" id="4771662at2"/>